<evidence type="ECO:0000313" key="6">
    <source>
        <dbReference type="Proteomes" id="UP000009168"/>
    </source>
</evidence>
<dbReference type="SUPFAM" id="SSF56112">
    <property type="entry name" value="Protein kinase-like (PK-like)"/>
    <property type="match status" value="1"/>
</dbReference>
<name>I7M0Q2_TETTS</name>
<dbReference type="KEGG" id="tet:TTHERM_00706390"/>
<keyword evidence="1" id="KW-0343">GTPase activation</keyword>
<keyword evidence="3" id="KW-0677">Repeat</keyword>
<dbReference type="PANTHER" id="PTHR24113:SF12">
    <property type="entry name" value="RAN GTPASE-ACTIVATING PROTEIN 1"/>
    <property type="match status" value="1"/>
</dbReference>
<organism evidence="5 6">
    <name type="scientific">Tetrahymena thermophila (strain SB210)</name>
    <dbReference type="NCBI Taxonomy" id="312017"/>
    <lineage>
        <taxon>Eukaryota</taxon>
        <taxon>Sar</taxon>
        <taxon>Alveolata</taxon>
        <taxon>Ciliophora</taxon>
        <taxon>Intramacronucleata</taxon>
        <taxon>Oligohymenophorea</taxon>
        <taxon>Hymenostomatida</taxon>
        <taxon>Tetrahymenina</taxon>
        <taxon>Tetrahymenidae</taxon>
        <taxon>Tetrahymena</taxon>
    </lineage>
</organism>
<dbReference type="eggNOG" id="KOG4308">
    <property type="taxonomic scope" value="Eukaryota"/>
</dbReference>
<dbReference type="SMART" id="SM00368">
    <property type="entry name" value="LRR_RI"/>
    <property type="match status" value="6"/>
</dbReference>
<dbReference type="GO" id="GO:0005524">
    <property type="term" value="F:ATP binding"/>
    <property type="evidence" value="ECO:0007669"/>
    <property type="project" value="InterPro"/>
</dbReference>
<dbReference type="InterPro" id="IPR032675">
    <property type="entry name" value="LRR_dom_sf"/>
</dbReference>
<accession>I7M0Q2</accession>
<dbReference type="GeneID" id="7840200"/>
<keyword evidence="5" id="KW-0808">Transferase</keyword>
<dbReference type="OrthoDB" id="120976at2759"/>
<dbReference type="GO" id="GO:0005634">
    <property type="term" value="C:nucleus"/>
    <property type="evidence" value="ECO:0007669"/>
    <property type="project" value="TreeGrafter"/>
</dbReference>
<reference evidence="6" key="1">
    <citation type="journal article" date="2006" name="PLoS Biol.">
        <title>Macronuclear genome sequence of the ciliate Tetrahymena thermophila, a model eukaryote.</title>
        <authorList>
            <person name="Eisen J.A."/>
            <person name="Coyne R.S."/>
            <person name="Wu M."/>
            <person name="Wu D."/>
            <person name="Thiagarajan M."/>
            <person name="Wortman J.R."/>
            <person name="Badger J.H."/>
            <person name="Ren Q."/>
            <person name="Amedeo P."/>
            <person name="Jones K.M."/>
            <person name="Tallon L.J."/>
            <person name="Delcher A.L."/>
            <person name="Salzberg S.L."/>
            <person name="Silva J.C."/>
            <person name="Haas B.J."/>
            <person name="Majoros W.H."/>
            <person name="Farzad M."/>
            <person name="Carlton J.M."/>
            <person name="Smith R.K. Jr."/>
            <person name="Garg J."/>
            <person name="Pearlman R.E."/>
            <person name="Karrer K.M."/>
            <person name="Sun L."/>
            <person name="Manning G."/>
            <person name="Elde N.C."/>
            <person name="Turkewitz A.P."/>
            <person name="Asai D.J."/>
            <person name="Wilkes D.E."/>
            <person name="Wang Y."/>
            <person name="Cai H."/>
            <person name="Collins K."/>
            <person name="Stewart B.A."/>
            <person name="Lee S.R."/>
            <person name="Wilamowska K."/>
            <person name="Weinberg Z."/>
            <person name="Ruzzo W.L."/>
            <person name="Wloga D."/>
            <person name="Gaertig J."/>
            <person name="Frankel J."/>
            <person name="Tsao C.-C."/>
            <person name="Gorovsky M.A."/>
            <person name="Keeling P.J."/>
            <person name="Waller R.F."/>
            <person name="Patron N.J."/>
            <person name="Cherry J.M."/>
            <person name="Stover N.A."/>
            <person name="Krieger C.J."/>
            <person name="del Toro C."/>
            <person name="Ryder H.F."/>
            <person name="Williamson S.C."/>
            <person name="Barbeau R.A."/>
            <person name="Hamilton E.P."/>
            <person name="Orias E."/>
        </authorList>
    </citation>
    <scope>NUCLEOTIDE SEQUENCE [LARGE SCALE GENOMIC DNA]</scope>
    <source>
        <strain evidence="6">SB210</strain>
    </source>
</reference>
<dbReference type="InterPro" id="IPR011009">
    <property type="entry name" value="Kinase-like_dom_sf"/>
</dbReference>
<protein>
    <submittedName>
        <fullName evidence="5">Serine/Threonine kinase domain protein</fullName>
    </submittedName>
</protein>
<dbReference type="GO" id="GO:0005096">
    <property type="term" value="F:GTPase activator activity"/>
    <property type="evidence" value="ECO:0007669"/>
    <property type="project" value="UniProtKB-KW"/>
</dbReference>
<keyword evidence="6" id="KW-1185">Reference proteome</keyword>
<evidence type="ECO:0000256" key="1">
    <source>
        <dbReference type="ARBA" id="ARBA00022468"/>
    </source>
</evidence>
<dbReference type="SMART" id="SM00220">
    <property type="entry name" value="S_TKc"/>
    <property type="match status" value="1"/>
</dbReference>
<dbReference type="PROSITE" id="PS50011">
    <property type="entry name" value="PROTEIN_KINASE_DOM"/>
    <property type="match status" value="1"/>
</dbReference>
<dbReference type="SUPFAM" id="SSF52047">
    <property type="entry name" value="RNI-like"/>
    <property type="match status" value="1"/>
</dbReference>
<dbReference type="PANTHER" id="PTHR24113">
    <property type="entry name" value="RAN GTPASE-ACTIVATING PROTEIN 1"/>
    <property type="match status" value="1"/>
</dbReference>
<keyword evidence="5" id="KW-0418">Kinase</keyword>
<dbReference type="Gene3D" id="3.30.200.20">
    <property type="entry name" value="Phosphorylase Kinase, domain 1"/>
    <property type="match status" value="1"/>
</dbReference>
<evidence type="ECO:0000313" key="5">
    <source>
        <dbReference type="EMBL" id="EAR90724.2"/>
    </source>
</evidence>
<dbReference type="GO" id="GO:0005829">
    <property type="term" value="C:cytosol"/>
    <property type="evidence" value="ECO:0007669"/>
    <property type="project" value="TreeGrafter"/>
</dbReference>
<dbReference type="InterPro" id="IPR027038">
    <property type="entry name" value="RanGap"/>
</dbReference>
<dbReference type="Proteomes" id="UP000009168">
    <property type="component" value="Unassembled WGS sequence"/>
</dbReference>
<dbReference type="InParanoid" id="I7M0Q2"/>
<dbReference type="eggNOG" id="KOG0668">
    <property type="taxonomic scope" value="Eukaryota"/>
</dbReference>
<dbReference type="Gene3D" id="3.80.10.10">
    <property type="entry name" value="Ribonuclease Inhibitor"/>
    <property type="match status" value="4"/>
</dbReference>
<dbReference type="GO" id="GO:0048471">
    <property type="term" value="C:perinuclear region of cytoplasm"/>
    <property type="evidence" value="ECO:0007669"/>
    <property type="project" value="TreeGrafter"/>
</dbReference>
<dbReference type="InterPro" id="IPR000719">
    <property type="entry name" value="Prot_kinase_dom"/>
</dbReference>
<dbReference type="Gene3D" id="1.10.510.10">
    <property type="entry name" value="Transferase(Phosphotransferase) domain 1"/>
    <property type="match status" value="1"/>
</dbReference>
<feature type="domain" description="Protein kinase" evidence="4">
    <location>
        <begin position="29"/>
        <end position="289"/>
    </location>
</feature>
<dbReference type="Pfam" id="PF00069">
    <property type="entry name" value="Pkinase"/>
    <property type="match status" value="1"/>
</dbReference>
<dbReference type="GO" id="GO:0006913">
    <property type="term" value="P:nucleocytoplasmic transport"/>
    <property type="evidence" value="ECO:0007669"/>
    <property type="project" value="TreeGrafter"/>
</dbReference>
<gene>
    <name evidence="5" type="ORF">TTHERM_00706390</name>
</gene>
<sequence>MSEQVIQNNFQATNELQQQIKDFLSLKRYTYIKQVGSNFYSKVIYAYSQVLKENFAIKIIIYQHFEDEQLKKIKNEIYKYSNLIDKSNYNIQIYEQIEDPNQKFIGFVYDYFDCNLESILDSNQFTFDQVVNLTKQLLECLSIFQEKNAIHCNIKPQNILFNKSECKFVIVDYGVSYLLEQILSQKTKSILGSNAAYQSPELLDKQEPFDIKSDVFSVGLIITEALLKRRLQGREHINLKLYSLERGMEEQQKKENELFLQQILFKMVNPDLNKRLIPSQLLDCLKIFYYNQDCLKTINICSIQCFQVNKIEEMVYAIQYEKIEVILKNKNITAEGAHQLQSNLIKCQNLTFLILDLQTNAIGIEGATHIGFSLKQLKNLTSLHLNLSENYIQVQGINEIGLGLSCLHQLQDLKLNFCDNKIGVQGAQWFASRLHDLKLIKSLDLNLDSNDIQSVGVQYIIQSLQKNTKIESLRLSLYQNNICQIGVNSIEQFIQKLNKLVYLNINLCDNDIQDPGANSIGNCLEKLKNLKRLYLNLNKNNIKKQGASNLFKGLQQCVNITELSVVLKNNKVGKEGAADLVSALGHLKNMSILKLDFCNSEFDYDSFKRLAYCLSKQTNLKQINIDLRQNELIQQDKRYFQSQIQKLKLEDLLLEI</sequence>
<evidence type="ECO:0000256" key="2">
    <source>
        <dbReference type="ARBA" id="ARBA00022614"/>
    </source>
</evidence>
<keyword evidence="2" id="KW-0433">Leucine-rich repeat</keyword>
<dbReference type="AlphaFoldDB" id="I7M0Q2"/>
<evidence type="ECO:0000256" key="3">
    <source>
        <dbReference type="ARBA" id="ARBA00022737"/>
    </source>
</evidence>
<dbReference type="GO" id="GO:0031267">
    <property type="term" value="F:small GTPase binding"/>
    <property type="evidence" value="ECO:0007669"/>
    <property type="project" value="TreeGrafter"/>
</dbReference>
<evidence type="ECO:0000259" key="4">
    <source>
        <dbReference type="PROSITE" id="PS50011"/>
    </source>
</evidence>
<dbReference type="GO" id="GO:0004672">
    <property type="term" value="F:protein kinase activity"/>
    <property type="evidence" value="ECO:0007669"/>
    <property type="project" value="InterPro"/>
</dbReference>
<dbReference type="RefSeq" id="XP_001010969.2">
    <property type="nucleotide sequence ID" value="XM_001010969.2"/>
</dbReference>
<dbReference type="EMBL" id="GG662794">
    <property type="protein sequence ID" value="EAR90724.2"/>
    <property type="molecule type" value="Genomic_DNA"/>
</dbReference>
<proteinExistence type="predicted"/>